<feature type="domain" description="BTB" evidence="2">
    <location>
        <begin position="229"/>
        <end position="296"/>
    </location>
</feature>
<dbReference type="CDD" id="cd18186">
    <property type="entry name" value="BTB_POZ_ZBTB_KLHL-like"/>
    <property type="match status" value="1"/>
</dbReference>
<evidence type="ECO:0000259" key="2">
    <source>
        <dbReference type="PROSITE" id="PS50097"/>
    </source>
</evidence>
<dbReference type="SUPFAM" id="SSF54695">
    <property type="entry name" value="POZ domain"/>
    <property type="match status" value="1"/>
</dbReference>
<comment type="caution">
    <text evidence="3">The sequence shown here is derived from an EMBL/GenBank/DDBJ whole genome shotgun (WGS) entry which is preliminary data.</text>
</comment>
<dbReference type="PANTHER" id="PTHR24410:SF23">
    <property type="entry name" value="BTB DOMAIN-CONTAINING PROTEIN-RELATED"/>
    <property type="match status" value="1"/>
</dbReference>
<dbReference type="InterPro" id="IPR051481">
    <property type="entry name" value="BTB-POZ/Galectin-3-binding"/>
</dbReference>
<organism evidence="3 4">
    <name type="scientific">Cylindrotheca closterium</name>
    <dbReference type="NCBI Taxonomy" id="2856"/>
    <lineage>
        <taxon>Eukaryota</taxon>
        <taxon>Sar</taxon>
        <taxon>Stramenopiles</taxon>
        <taxon>Ochrophyta</taxon>
        <taxon>Bacillariophyta</taxon>
        <taxon>Bacillariophyceae</taxon>
        <taxon>Bacillariophycidae</taxon>
        <taxon>Bacillariales</taxon>
        <taxon>Bacillariaceae</taxon>
        <taxon>Cylindrotheca</taxon>
    </lineage>
</organism>
<feature type="region of interest" description="Disordered" evidence="1">
    <location>
        <begin position="120"/>
        <end position="143"/>
    </location>
</feature>
<proteinExistence type="predicted"/>
<dbReference type="SMART" id="SM00225">
    <property type="entry name" value="BTB"/>
    <property type="match status" value="1"/>
</dbReference>
<feature type="region of interest" description="Disordered" evidence="1">
    <location>
        <begin position="169"/>
        <end position="188"/>
    </location>
</feature>
<dbReference type="InterPro" id="IPR000210">
    <property type="entry name" value="BTB/POZ_dom"/>
</dbReference>
<feature type="compositionally biased region" description="Low complexity" evidence="1">
    <location>
        <begin position="129"/>
        <end position="141"/>
    </location>
</feature>
<feature type="region of interest" description="Disordered" evidence="1">
    <location>
        <begin position="33"/>
        <end position="75"/>
    </location>
</feature>
<keyword evidence="4" id="KW-1185">Reference proteome</keyword>
<evidence type="ECO:0000256" key="1">
    <source>
        <dbReference type="SAM" id="MobiDB-lite"/>
    </source>
</evidence>
<dbReference type="EMBL" id="CAKOGP040001668">
    <property type="protein sequence ID" value="CAJ1946227.1"/>
    <property type="molecule type" value="Genomic_DNA"/>
</dbReference>
<dbReference type="Pfam" id="PF00651">
    <property type="entry name" value="BTB"/>
    <property type="match status" value="1"/>
</dbReference>
<evidence type="ECO:0000313" key="3">
    <source>
        <dbReference type="EMBL" id="CAJ1946227.1"/>
    </source>
</evidence>
<gene>
    <name evidence="3" type="ORF">CYCCA115_LOCUS10368</name>
</gene>
<dbReference type="PANTHER" id="PTHR24410">
    <property type="entry name" value="HL07962P-RELATED"/>
    <property type="match status" value="1"/>
</dbReference>
<dbReference type="AlphaFoldDB" id="A0AAD2FMN1"/>
<protein>
    <recommendedName>
        <fullName evidence="2">BTB domain-containing protein</fullName>
    </recommendedName>
</protein>
<dbReference type="Gene3D" id="3.30.710.10">
    <property type="entry name" value="Potassium Channel Kv1.1, Chain A"/>
    <property type="match status" value="1"/>
</dbReference>
<dbReference type="Proteomes" id="UP001295423">
    <property type="component" value="Unassembled WGS sequence"/>
</dbReference>
<name>A0AAD2FMN1_9STRA</name>
<dbReference type="PROSITE" id="PS50097">
    <property type="entry name" value="BTB"/>
    <property type="match status" value="1"/>
</dbReference>
<sequence>MPNRSIDIASSEEFSYNVEAYRAEILSEGYVDERSTGFDLGNRGGGRYEGPTAAGREGAPKSARQPQASPGPNAVNVFRRFLGGAPGATVPTTSQKRVAIATSKQSSLFDDSTATDAFSEASAETEVMGSTGRSTASSGSGMESTFDYSTVGGSTAGTSRYDTSRYSSQYETNQTPPIPEGSIARHNIPTSNLKNTVKMATMSLTEAALEENRKNYGWRIDPAQSFSDWEIKIVAESGQVKQYNVHRMALAAGPRKSEYFADLFGKQVNNFKNQRLRLEMPDESAKVFPVFLDFVYGENDLESVQEKEEAYAVYEQAEFFDTPLLKQSVANWCKKRLQWYNIPDFLPELERFEDAGPLVRMAVDLCAAEFEELGTDFGSKIEPKYLQMIFENLIEREFKFDRGADYISEMILECCTAHPDMAEANFLGLTDMRFLPLAPVEAVLRLLAEEGKFCDPNLEASTLQSRCIKSLSENWEYFSFQFPSKDDMAAAMMALPKSIMAQLLVLTTELP</sequence>
<reference evidence="3" key="1">
    <citation type="submission" date="2023-08" db="EMBL/GenBank/DDBJ databases">
        <authorList>
            <person name="Audoor S."/>
            <person name="Bilcke G."/>
        </authorList>
    </citation>
    <scope>NUCLEOTIDE SEQUENCE</scope>
</reference>
<dbReference type="InterPro" id="IPR011333">
    <property type="entry name" value="SKP1/BTB/POZ_sf"/>
</dbReference>
<accession>A0AAD2FMN1</accession>
<evidence type="ECO:0000313" key="4">
    <source>
        <dbReference type="Proteomes" id="UP001295423"/>
    </source>
</evidence>